<dbReference type="AlphaFoldDB" id="A0A9W9AUB0"/>
<accession>A0A9W9AUB0</accession>
<feature type="transmembrane region" description="Helical" evidence="1">
    <location>
        <begin position="12"/>
        <end position="32"/>
    </location>
</feature>
<evidence type="ECO:0000256" key="1">
    <source>
        <dbReference type="SAM" id="Phobius"/>
    </source>
</evidence>
<organism evidence="2 3">
    <name type="scientific">Lentinula aciculospora</name>
    <dbReference type="NCBI Taxonomy" id="153920"/>
    <lineage>
        <taxon>Eukaryota</taxon>
        <taxon>Fungi</taxon>
        <taxon>Dikarya</taxon>
        <taxon>Basidiomycota</taxon>
        <taxon>Agaricomycotina</taxon>
        <taxon>Agaricomycetes</taxon>
        <taxon>Agaricomycetidae</taxon>
        <taxon>Agaricales</taxon>
        <taxon>Marasmiineae</taxon>
        <taxon>Omphalotaceae</taxon>
        <taxon>Lentinula</taxon>
    </lineage>
</organism>
<evidence type="ECO:0008006" key="4">
    <source>
        <dbReference type="Google" id="ProtNLM"/>
    </source>
</evidence>
<proteinExistence type="predicted"/>
<protein>
    <recommendedName>
        <fullName evidence="4">MARVEL domain-containing protein</fullName>
    </recommendedName>
</protein>
<dbReference type="Proteomes" id="UP001150266">
    <property type="component" value="Unassembled WGS sequence"/>
</dbReference>
<comment type="caution">
    <text evidence="2">The sequence shown here is derived from an EMBL/GenBank/DDBJ whole genome shotgun (WGS) entry which is preliminary data.</text>
</comment>
<feature type="transmembrane region" description="Helical" evidence="1">
    <location>
        <begin position="82"/>
        <end position="103"/>
    </location>
</feature>
<gene>
    <name evidence="2" type="ORF">J3R30DRAFT_3424752</name>
</gene>
<name>A0A9W9AUB0_9AGAR</name>
<dbReference type="OrthoDB" id="2501127at2759"/>
<sequence length="164" mass="18592">MMANMGLIRAGLYASLLVFTFILFVLCCSRINDTLQLHFYDPVIAELLFTSIVTMLWCALMLCIFFIETIKFEFLRLYWQELIGLVILWFFWIGGAAAASSIFGDLVSCQQLQACQILSAILAFAWLGWIILTVMLIISIVVLITSTRNGRKVLEEPLPDRGAR</sequence>
<reference evidence="2" key="1">
    <citation type="submission" date="2022-08" db="EMBL/GenBank/DDBJ databases">
        <title>A Global Phylogenomic Analysis of the Shiitake Genus Lentinula.</title>
        <authorList>
            <consortium name="DOE Joint Genome Institute"/>
            <person name="Sierra-Patev S."/>
            <person name="Min B."/>
            <person name="Naranjo-Ortiz M."/>
            <person name="Looney B."/>
            <person name="Konkel Z."/>
            <person name="Slot J.C."/>
            <person name="Sakamoto Y."/>
            <person name="Steenwyk J.L."/>
            <person name="Rokas A."/>
            <person name="Carro J."/>
            <person name="Camarero S."/>
            <person name="Ferreira P."/>
            <person name="Molpeceres G."/>
            <person name="Ruiz-Duenas F.J."/>
            <person name="Serrano A."/>
            <person name="Henrissat B."/>
            <person name="Drula E."/>
            <person name="Hughes K.W."/>
            <person name="Mata J.L."/>
            <person name="Ishikawa N.K."/>
            <person name="Vargas-Isla R."/>
            <person name="Ushijima S."/>
            <person name="Smith C.A."/>
            <person name="Ahrendt S."/>
            <person name="Andreopoulos W."/>
            <person name="He G."/>
            <person name="Labutti K."/>
            <person name="Lipzen A."/>
            <person name="Ng V."/>
            <person name="Riley R."/>
            <person name="Sandor L."/>
            <person name="Barry K."/>
            <person name="Martinez A.T."/>
            <person name="Xiao Y."/>
            <person name="Gibbons J.G."/>
            <person name="Terashima K."/>
            <person name="Grigoriev I.V."/>
            <person name="Hibbett D.S."/>
        </authorList>
    </citation>
    <scope>NUCLEOTIDE SEQUENCE</scope>
    <source>
        <strain evidence="2">JLM2183</strain>
    </source>
</reference>
<keyword evidence="1" id="KW-0472">Membrane</keyword>
<dbReference type="EMBL" id="JAOTPV010000001">
    <property type="protein sequence ID" value="KAJ4490738.1"/>
    <property type="molecule type" value="Genomic_DNA"/>
</dbReference>
<evidence type="ECO:0000313" key="2">
    <source>
        <dbReference type="EMBL" id="KAJ4490738.1"/>
    </source>
</evidence>
<keyword evidence="1" id="KW-1133">Transmembrane helix</keyword>
<keyword evidence="1" id="KW-0812">Transmembrane</keyword>
<evidence type="ECO:0000313" key="3">
    <source>
        <dbReference type="Proteomes" id="UP001150266"/>
    </source>
</evidence>
<feature type="transmembrane region" description="Helical" evidence="1">
    <location>
        <begin position="44"/>
        <end position="70"/>
    </location>
</feature>
<feature type="transmembrane region" description="Helical" evidence="1">
    <location>
        <begin position="123"/>
        <end position="144"/>
    </location>
</feature>
<keyword evidence="3" id="KW-1185">Reference proteome</keyword>